<dbReference type="InterPro" id="IPR038375">
    <property type="entry name" value="NDUFAF7_sf"/>
</dbReference>
<dbReference type="PANTHER" id="PTHR12049">
    <property type="entry name" value="PROTEIN ARGININE METHYLTRANSFERASE NDUFAF7, MITOCHONDRIAL"/>
    <property type="match status" value="1"/>
</dbReference>
<keyword evidence="1 3" id="KW-0489">Methyltransferase</keyword>
<dbReference type="GO" id="GO:0032259">
    <property type="term" value="P:methylation"/>
    <property type="evidence" value="ECO:0007669"/>
    <property type="project" value="UniProtKB-KW"/>
</dbReference>
<evidence type="ECO:0000313" key="4">
    <source>
        <dbReference type="Proteomes" id="UP001499852"/>
    </source>
</evidence>
<keyword evidence="4" id="KW-1185">Reference proteome</keyword>
<accession>A0ABP9PPJ9</accession>
<dbReference type="Proteomes" id="UP001499852">
    <property type="component" value="Unassembled WGS sequence"/>
</dbReference>
<organism evidence="3 4">
    <name type="scientific">Prosthecobacter algae</name>
    <dbReference type="NCBI Taxonomy" id="1144682"/>
    <lineage>
        <taxon>Bacteria</taxon>
        <taxon>Pseudomonadati</taxon>
        <taxon>Verrucomicrobiota</taxon>
        <taxon>Verrucomicrobiia</taxon>
        <taxon>Verrucomicrobiales</taxon>
        <taxon>Verrucomicrobiaceae</taxon>
        <taxon>Prosthecobacter</taxon>
    </lineage>
</organism>
<name>A0ABP9PPJ9_9BACT</name>
<evidence type="ECO:0000256" key="1">
    <source>
        <dbReference type="ARBA" id="ARBA00022603"/>
    </source>
</evidence>
<protein>
    <submittedName>
        <fullName evidence="3">SAM-dependent methyltransferase</fullName>
    </submittedName>
</protein>
<dbReference type="EMBL" id="BAABIA010000011">
    <property type="protein sequence ID" value="GAA5148525.1"/>
    <property type="molecule type" value="Genomic_DNA"/>
</dbReference>
<evidence type="ECO:0000256" key="2">
    <source>
        <dbReference type="ARBA" id="ARBA00022679"/>
    </source>
</evidence>
<dbReference type="InterPro" id="IPR029063">
    <property type="entry name" value="SAM-dependent_MTases_sf"/>
</dbReference>
<sequence>MPFPKPFSDFMARALYDPERGYYARQIQTVGARGDFSTSATLSPVFAQAVTGWLKKEAGLRPDVRHVIEVGAGSGVLMAGVKKNLGWWQRRKFHWHIVETSPVLRQQQRTLLGSRVTWHEDLKDALISCEGAAFIYHNEVLDAFPVTLLQWHEKAWHEVYINSERREVLQPLEWGKDKRRHFSALGAWPSRAKTQKVEVHDSVRQWLEAWAPAWKTGAMLTVDYGDEFPALYYRRPAGTLRAYLRQHRIEGFEIYLHPGRQDITADVNFTDYRKWAKKLGWSEASYGTQADFIHAHIKEIPSTPDVSFIMDSGGAGEAFKHVVHRVGH</sequence>
<dbReference type="RefSeq" id="WP_345738659.1">
    <property type="nucleotide sequence ID" value="NZ_BAABIA010000011.1"/>
</dbReference>
<evidence type="ECO:0000313" key="3">
    <source>
        <dbReference type="EMBL" id="GAA5148525.1"/>
    </source>
</evidence>
<keyword evidence="2" id="KW-0808">Transferase</keyword>
<reference evidence="4" key="1">
    <citation type="journal article" date="2019" name="Int. J. Syst. Evol. Microbiol.">
        <title>The Global Catalogue of Microorganisms (GCM) 10K type strain sequencing project: providing services to taxonomists for standard genome sequencing and annotation.</title>
        <authorList>
            <consortium name="The Broad Institute Genomics Platform"/>
            <consortium name="The Broad Institute Genome Sequencing Center for Infectious Disease"/>
            <person name="Wu L."/>
            <person name="Ma J."/>
        </authorList>
    </citation>
    <scope>NUCLEOTIDE SEQUENCE [LARGE SCALE GENOMIC DNA]</scope>
    <source>
        <strain evidence="4">JCM 18053</strain>
    </source>
</reference>
<dbReference type="Pfam" id="PF02636">
    <property type="entry name" value="Methyltransf_28"/>
    <property type="match status" value="1"/>
</dbReference>
<dbReference type="PANTHER" id="PTHR12049:SF7">
    <property type="entry name" value="PROTEIN ARGININE METHYLTRANSFERASE NDUFAF7, MITOCHONDRIAL"/>
    <property type="match status" value="1"/>
</dbReference>
<dbReference type="GO" id="GO:0008168">
    <property type="term" value="F:methyltransferase activity"/>
    <property type="evidence" value="ECO:0007669"/>
    <property type="project" value="UniProtKB-KW"/>
</dbReference>
<dbReference type="SUPFAM" id="SSF53335">
    <property type="entry name" value="S-adenosyl-L-methionine-dependent methyltransferases"/>
    <property type="match status" value="1"/>
</dbReference>
<proteinExistence type="predicted"/>
<comment type="caution">
    <text evidence="3">The sequence shown here is derived from an EMBL/GenBank/DDBJ whole genome shotgun (WGS) entry which is preliminary data.</text>
</comment>
<dbReference type="Gene3D" id="3.40.50.12710">
    <property type="match status" value="1"/>
</dbReference>
<dbReference type="InterPro" id="IPR003788">
    <property type="entry name" value="NDUFAF7"/>
</dbReference>
<gene>
    <name evidence="3" type="ORF">GCM10023213_44970</name>
</gene>